<dbReference type="InterPro" id="IPR036388">
    <property type="entry name" value="WH-like_DNA-bd_sf"/>
</dbReference>
<dbReference type="PROSITE" id="PS50949">
    <property type="entry name" value="HTH_GNTR"/>
    <property type="match status" value="2"/>
</dbReference>
<dbReference type="PANTHER" id="PTHR43537:SF44">
    <property type="entry name" value="GNTR FAMILY REGULATORY PROTEIN"/>
    <property type="match status" value="1"/>
</dbReference>
<evidence type="ECO:0000259" key="4">
    <source>
        <dbReference type="PROSITE" id="PS50949"/>
    </source>
</evidence>
<dbReference type="EMBL" id="JACIJH010000001">
    <property type="protein sequence ID" value="MBB5705137.1"/>
    <property type="molecule type" value="Genomic_DNA"/>
</dbReference>
<dbReference type="GO" id="GO:0003700">
    <property type="term" value="F:DNA-binding transcription factor activity"/>
    <property type="evidence" value="ECO:0007669"/>
    <property type="project" value="InterPro"/>
</dbReference>
<dbReference type="Proteomes" id="UP000537161">
    <property type="component" value="Unassembled WGS sequence"/>
</dbReference>
<dbReference type="InterPro" id="IPR011711">
    <property type="entry name" value="GntR_C"/>
</dbReference>
<dbReference type="Gene3D" id="1.10.10.10">
    <property type="entry name" value="Winged helix-like DNA-binding domain superfamily/Winged helix DNA-binding domain"/>
    <property type="match status" value="2"/>
</dbReference>
<evidence type="ECO:0000256" key="2">
    <source>
        <dbReference type="ARBA" id="ARBA00023125"/>
    </source>
</evidence>
<dbReference type="PANTHER" id="PTHR43537">
    <property type="entry name" value="TRANSCRIPTIONAL REGULATOR, GNTR FAMILY"/>
    <property type="match status" value="1"/>
</dbReference>
<dbReference type="Pfam" id="PF07729">
    <property type="entry name" value="FCD"/>
    <property type="match status" value="1"/>
</dbReference>
<comment type="caution">
    <text evidence="5">The sequence shown here is derived from an EMBL/GenBank/DDBJ whole genome shotgun (WGS) entry which is preliminary data.</text>
</comment>
<gene>
    <name evidence="5" type="ORF">FHR21_000462</name>
</gene>
<dbReference type="AlphaFoldDB" id="A0A7W9B2M5"/>
<dbReference type="SUPFAM" id="SSF48008">
    <property type="entry name" value="GntR ligand-binding domain-like"/>
    <property type="match status" value="1"/>
</dbReference>
<evidence type="ECO:0000313" key="5">
    <source>
        <dbReference type="EMBL" id="MBB5705137.1"/>
    </source>
</evidence>
<evidence type="ECO:0000313" key="6">
    <source>
        <dbReference type="Proteomes" id="UP000537161"/>
    </source>
</evidence>
<dbReference type="SMART" id="SM00345">
    <property type="entry name" value="HTH_GNTR"/>
    <property type="match status" value="2"/>
</dbReference>
<keyword evidence="1" id="KW-0805">Transcription regulation</keyword>
<dbReference type="Pfam" id="PF00392">
    <property type="entry name" value="GntR"/>
    <property type="match status" value="1"/>
</dbReference>
<dbReference type="SUPFAM" id="SSF46785">
    <property type="entry name" value="Winged helix' DNA-binding domain"/>
    <property type="match status" value="2"/>
</dbReference>
<keyword evidence="6" id="KW-1185">Reference proteome</keyword>
<evidence type="ECO:0000256" key="1">
    <source>
        <dbReference type="ARBA" id="ARBA00023015"/>
    </source>
</evidence>
<protein>
    <submittedName>
        <fullName evidence="5">DNA-binding FadR family transcriptional regulator</fullName>
    </submittedName>
</protein>
<feature type="domain" description="HTH gntR-type" evidence="4">
    <location>
        <begin position="151"/>
        <end position="220"/>
    </location>
</feature>
<proteinExistence type="predicted"/>
<organism evidence="5 6">
    <name type="scientific">Sphingopyxis panaciterrulae</name>
    <dbReference type="NCBI Taxonomy" id="462372"/>
    <lineage>
        <taxon>Bacteria</taxon>
        <taxon>Pseudomonadati</taxon>
        <taxon>Pseudomonadota</taxon>
        <taxon>Alphaproteobacteria</taxon>
        <taxon>Sphingomonadales</taxon>
        <taxon>Sphingomonadaceae</taxon>
        <taxon>Sphingopyxis</taxon>
    </lineage>
</organism>
<evidence type="ECO:0000256" key="3">
    <source>
        <dbReference type="ARBA" id="ARBA00023163"/>
    </source>
</evidence>
<keyword evidence="2 5" id="KW-0238">DNA-binding</keyword>
<dbReference type="InterPro" id="IPR008920">
    <property type="entry name" value="TF_FadR/GntR_C"/>
</dbReference>
<dbReference type="RefSeq" id="WP_184094897.1">
    <property type="nucleotide sequence ID" value="NZ_JACIJH010000001.1"/>
</dbReference>
<sequence>MLGAGKRRRKLGEVVAERIVDEIVRCGWKEGEVLGTEADFMERFRISRATFREAVRQLEWHGAAGMRRGVHGGLVVKAPPRHAIVYAVKTYFELTQIDRALLDRTAAILREAPRLAPDDSENQAIGLFLEALDSRTISDLAEERMVAGSTPKLSEITALRLVQDIEKAGAVPGTNLGNEGTLQQCYGVSRAVLREALRPLELHEIVRVKTGARGGVIIRQCDPAYTVELTATYLAYSRIPLSHLWEAQSCLEIAAVEDFTRRADAATLPSLQKALDRLDRASAGHYLAAACEFHQIIADHSGNRALALFVGVALRYGLTGLPKPDEAFLPALKRQHREMVAAVAAGDGAAAKALMQAMFDHSRRWIARIERDRARRDARLSAG</sequence>
<feature type="domain" description="HTH gntR-type" evidence="4">
    <location>
        <begin position="9"/>
        <end position="78"/>
    </location>
</feature>
<dbReference type="Gene3D" id="1.20.120.530">
    <property type="entry name" value="GntR ligand-binding domain-like"/>
    <property type="match status" value="1"/>
</dbReference>
<name>A0A7W9B2M5_9SPHN</name>
<reference evidence="5 6" key="1">
    <citation type="submission" date="2020-08" db="EMBL/GenBank/DDBJ databases">
        <title>Genomic Encyclopedia of Type Strains, Phase IV (KMG-IV): sequencing the most valuable type-strain genomes for metagenomic binning, comparative biology and taxonomic classification.</title>
        <authorList>
            <person name="Goeker M."/>
        </authorList>
    </citation>
    <scope>NUCLEOTIDE SEQUENCE [LARGE SCALE GENOMIC DNA]</scope>
    <source>
        <strain evidence="5 6">DSM 27163</strain>
    </source>
</reference>
<keyword evidence="3" id="KW-0804">Transcription</keyword>
<accession>A0A7W9B2M5</accession>
<dbReference type="InterPro" id="IPR036390">
    <property type="entry name" value="WH_DNA-bd_sf"/>
</dbReference>
<dbReference type="GO" id="GO:0003677">
    <property type="term" value="F:DNA binding"/>
    <property type="evidence" value="ECO:0007669"/>
    <property type="project" value="UniProtKB-KW"/>
</dbReference>
<dbReference type="SMART" id="SM00895">
    <property type="entry name" value="FCD"/>
    <property type="match status" value="1"/>
</dbReference>
<dbReference type="InterPro" id="IPR000524">
    <property type="entry name" value="Tscrpt_reg_HTH_GntR"/>
</dbReference>